<evidence type="ECO:0000313" key="3">
    <source>
        <dbReference type="Proteomes" id="UP000504634"/>
    </source>
</evidence>
<proteinExistence type="inferred from homology"/>
<feature type="region of interest" description="Disordered" evidence="2">
    <location>
        <begin position="446"/>
        <end position="499"/>
    </location>
</feature>
<sequence>MRINLRLDWRALALLGALLSFIIAWPGLVFAMPALTMSNNNNTIFNLTNITKNIYVSNNNNNNNTNNLTLTNIKSDHSHSSVLPAESFSFKQNQSISAEFNVRTLAQPQQKQQQEQQQQQPQQQSQQIEEQRSALTTTKQLAKRDSKNSTESREIDEEFEEKLMGFVFSVASREHLAILSRTERSIRHQQQQQQHHHNHHQHQHQQQQEQEQLATAANIDNNFIGSKTKRLNNSRSNLHINSSSNNHHHNNNNNHNNLDRNERSTVTHLTTSRKIQLYMKNRFLQILPDGTVVGTQQETEYTIMQREALDTGRIKIQSVATCLFLCLDACGSVYGSKVFKDEDCVFNENMGQQHYNYYTSTYNSNARRVLYLALNRFGEPRKLQIPPTKSLGKLAVYANTITETVSQERVEQLITKNFGANRIDHGVRQLCDTGMPLIELTARNFKAPPQCNPNTSNSSKSTNSNSNSSSSSSNSNSNTNSNPISSSSNSSGQTLNNNVPAANDRARRLNSISNIGNSNLLSSSSGSGSSLLLLHSNSSQSESGHISNSSNNNNNTSNSNSNSPTQKPKKKRKCKLGETEQEHNCRRLAGALRIGPKRCRKLKEQAKADGLPPPNCQLGGKRGGPKRKANRKHPNEEASFKKKGAGGVGRAAGKQQQRPNAGGSKRKGRNGAAGAGAGAGGVKRKNLRQNPLFSTTTISSSLATPEASSLESSSPLPALSLSGTSDRVERFARNPAEPERDDSADAEENEEDVSLQSSEDDDVYDEAPPAAAAAAAASSGADDVHYYDQLDV</sequence>
<feature type="compositionally biased region" description="Basic and acidic residues" evidence="2">
    <location>
        <begin position="142"/>
        <end position="153"/>
    </location>
</feature>
<reference evidence="4" key="1">
    <citation type="submission" date="2025-08" db="UniProtKB">
        <authorList>
            <consortium name="RefSeq"/>
        </authorList>
    </citation>
    <scope>IDENTIFICATION</scope>
    <source>
        <strain evidence="4">11010-0011.00</strain>
        <tissue evidence="4">Whole body</tissue>
    </source>
</reference>
<feature type="compositionally biased region" description="Basic residues" evidence="2">
    <location>
        <begin position="623"/>
        <end position="632"/>
    </location>
</feature>
<comment type="similarity">
    <text evidence="1">Belongs to the heparin-binding growth factors family.</text>
</comment>
<accession>A0A6J2TC62</accession>
<evidence type="ECO:0008006" key="5">
    <source>
        <dbReference type="Google" id="ProtNLM"/>
    </source>
</evidence>
<dbReference type="Pfam" id="PF00167">
    <property type="entry name" value="FGF"/>
    <property type="match status" value="1"/>
</dbReference>
<dbReference type="CDD" id="cd23311">
    <property type="entry name" value="beta-trefoil_FGF_Bnl-like"/>
    <property type="match status" value="1"/>
</dbReference>
<feature type="compositionally biased region" description="Acidic residues" evidence="2">
    <location>
        <begin position="744"/>
        <end position="765"/>
    </location>
</feature>
<dbReference type="AlphaFoldDB" id="A0A6J2TC62"/>
<dbReference type="PANTHER" id="PTHR11486">
    <property type="entry name" value="FIBROBLAST GROWTH FACTOR"/>
    <property type="match status" value="1"/>
</dbReference>
<feature type="region of interest" description="Disordered" evidence="2">
    <location>
        <begin position="234"/>
        <end position="262"/>
    </location>
</feature>
<name>A0A6J2TC62_DROLE</name>
<dbReference type="SMART" id="SM00442">
    <property type="entry name" value="FGF"/>
    <property type="match status" value="1"/>
</dbReference>
<feature type="compositionally biased region" description="Low complexity" evidence="2">
    <location>
        <begin position="234"/>
        <end position="256"/>
    </location>
</feature>
<dbReference type="GO" id="GO:0008083">
    <property type="term" value="F:growth factor activity"/>
    <property type="evidence" value="ECO:0007669"/>
    <property type="project" value="InterPro"/>
</dbReference>
<dbReference type="RefSeq" id="XP_030374381.1">
    <property type="nucleotide sequence ID" value="XM_030518521.1"/>
</dbReference>
<feature type="region of interest" description="Disordered" evidence="2">
    <location>
        <begin position="603"/>
        <end position="792"/>
    </location>
</feature>
<feature type="compositionally biased region" description="Gly residues" evidence="2">
    <location>
        <begin position="671"/>
        <end position="681"/>
    </location>
</feature>
<dbReference type="Gene3D" id="2.80.10.50">
    <property type="match status" value="1"/>
</dbReference>
<feature type="compositionally biased region" description="Low complexity" evidence="2">
    <location>
        <begin position="454"/>
        <end position="498"/>
    </location>
</feature>
<feature type="region of interest" description="Disordered" evidence="2">
    <location>
        <begin position="518"/>
        <end position="582"/>
    </location>
</feature>
<dbReference type="OrthoDB" id="5987799at2759"/>
<keyword evidence="3" id="KW-1185">Reference proteome</keyword>
<feature type="compositionally biased region" description="Low complexity" evidence="2">
    <location>
        <begin position="107"/>
        <end position="128"/>
    </location>
</feature>
<feature type="compositionally biased region" description="Low complexity" evidence="2">
    <location>
        <begin position="699"/>
        <end position="725"/>
    </location>
</feature>
<feature type="compositionally biased region" description="Polar residues" evidence="2">
    <location>
        <begin position="688"/>
        <end position="698"/>
    </location>
</feature>
<dbReference type="GeneID" id="115623956"/>
<feature type="region of interest" description="Disordered" evidence="2">
    <location>
        <begin position="104"/>
        <end position="155"/>
    </location>
</feature>
<protein>
    <recommendedName>
        <fullName evidence="5">Fibroblast growth factor</fullName>
    </recommendedName>
</protein>
<feature type="compositionally biased region" description="Basic and acidic residues" evidence="2">
    <location>
        <begin position="726"/>
        <end position="743"/>
    </location>
</feature>
<evidence type="ECO:0000256" key="1">
    <source>
        <dbReference type="ARBA" id="ARBA00007936"/>
    </source>
</evidence>
<feature type="region of interest" description="Disordered" evidence="2">
    <location>
        <begin position="185"/>
        <end position="211"/>
    </location>
</feature>
<feature type="compositionally biased region" description="Low complexity" evidence="2">
    <location>
        <begin position="651"/>
        <end position="663"/>
    </location>
</feature>
<gene>
    <name evidence="4" type="primary">LOC115623956</name>
</gene>
<evidence type="ECO:0000313" key="4">
    <source>
        <dbReference type="RefSeq" id="XP_030374381.1"/>
    </source>
</evidence>
<dbReference type="CTD" id="42356"/>
<organism evidence="3 4">
    <name type="scientific">Drosophila lebanonensis</name>
    <name type="common">Fruit fly</name>
    <name type="synonym">Scaptodrosophila lebanonensis</name>
    <dbReference type="NCBI Taxonomy" id="7225"/>
    <lineage>
        <taxon>Eukaryota</taxon>
        <taxon>Metazoa</taxon>
        <taxon>Ecdysozoa</taxon>
        <taxon>Arthropoda</taxon>
        <taxon>Hexapoda</taxon>
        <taxon>Insecta</taxon>
        <taxon>Pterygota</taxon>
        <taxon>Neoptera</taxon>
        <taxon>Endopterygota</taxon>
        <taxon>Diptera</taxon>
        <taxon>Brachycera</taxon>
        <taxon>Muscomorpha</taxon>
        <taxon>Ephydroidea</taxon>
        <taxon>Drosophilidae</taxon>
        <taxon>Scaptodrosophila</taxon>
    </lineage>
</organism>
<feature type="compositionally biased region" description="Low complexity" evidence="2">
    <location>
        <begin position="518"/>
        <end position="563"/>
    </location>
</feature>
<evidence type="ECO:0000256" key="2">
    <source>
        <dbReference type="SAM" id="MobiDB-lite"/>
    </source>
</evidence>
<dbReference type="InterPro" id="IPR002209">
    <property type="entry name" value="Fibroblast_GF_fam"/>
</dbReference>
<dbReference type="InterPro" id="IPR008996">
    <property type="entry name" value="IL1/FGF"/>
</dbReference>
<feature type="compositionally biased region" description="Low complexity" evidence="2">
    <location>
        <begin position="767"/>
        <end position="777"/>
    </location>
</feature>
<feature type="compositionally biased region" description="Basic and acidic residues" evidence="2">
    <location>
        <begin position="782"/>
        <end position="792"/>
    </location>
</feature>
<feature type="compositionally biased region" description="Basic residues" evidence="2">
    <location>
        <begin position="194"/>
        <end position="203"/>
    </location>
</feature>
<dbReference type="SUPFAM" id="SSF50353">
    <property type="entry name" value="Cytokine"/>
    <property type="match status" value="1"/>
</dbReference>
<dbReference type="Proteomes" id="UP000504634">
    <property type="component" value="Unplaced"/>
</dbReference>